<keyword evidence="2" id="KW-0472">Membrane</keyword>
<dbReference type="PANTHER" id="PTHR46494">
    <property type="entry name" value="CORA FAMILY METAL ION TRANSPORTER (EUROFUNG)"/>
    <property type="match status" value="1"/>
</dbReference>
<keyword evidence="2" id="KW-0812">Transmembrane</keyword>
<evidence type="ECO:0000256" key="2">
    <source>
        <dbReference type="SAM" id="Phobius"/>
    </source>
</evidence>
<organism evidence="3 4">
    <name type="scientific">Microthyrium microscopicum</name>
    <dbReference type="NCBI Taxonomy" id="703497"/>
    <lineage>
        <taxon>Eukaryota</taxon>
        <taxon>Fungi</taxon>
        <taxon>Dikarya</taxon>
        <taxon>Ascomycota</taxon>
        <taxon>Pezizomycotina</taxon>
        <taxon>Dothideomycetes</taxon>
        <taxon>Dothideomycetes incertae sedis</taxon>
        <taxon>Microthyriales</taxon>
        <taxon>Microthyriaceae</taxon>
        <taxon>Microthyrium</taxon>
    </lineage>
</organism>
<evidence type="ECO:0000256" key="1">
    <source>
        <dbReference type="ARBA" id="ARBA00004651"/>
    </source>
</evidence>
<sequence length="589" mass="67582">MEQKADYDLPSYYTGLKSETINEAVRNFDDPANLEFFNAAVTNARSRNFFLDFGDDEAWCGFDLEATHFSRLIQSPRPPNLNTRWINIWLAHEQKPLITSLAKYYDFSPRLLGFMCSNPIKPAKSIRSSKTSIKSSPIGTSIRNVLSKSRRTSPESSTMESSVDVEDNIRMEDFGLSNEPDMNRVLNQYALASDLWHYSTMDWGRRYVCLGYNTLHITEPAPSQDEIDEFSEDLPKCKRVWSWLVLCEDKTVIMIHEHPYPFRSGALTHREQRSLSIIRRNVINVFRQCSKARDPMANITPLQLPLRVRVGDSEKEAQHRASDVPGLLFYYLFDDWLAIYSLIARRDNRYAEELNALRERMLCKAELRHIDRLHHLGCQLSVLKRLYSAYDLLIDRLLGRREISLASLQNSNIIHSGLESLASSQPHGNLMESQSSLGVSLSSAAKVRFERLKHRIQLYALSEVNECIDQKASLIFMNFNLLAIKEAFSVERLTLTTLLLTKVAILFMPVSLMTAFFSCQFFDYEFSVKAYWRWFGGIFAVSAFGLAMFSLISGTAEDGKIITKPMTRRLVSFTGRAIKGRRTKPMVDE</sequence>
<name>A0A6A6U8P4_9PEZI</name>
<gene>
    <name evidence="3" type="ORF">BT63DRAFT_480436</name>
</gene>
<evidence type="ECO:0000313" key="4">
    <source>
        <dbReference type="Proteomes" id="UP000799302"/>
    </source>
</evidence>
<keyword evidence="4" id="KW-1185">Reference proteome</keyword>
<dbReference type="GO" id="GO:0015095">
    <property type="term" value="F:magnesium ion transmembrane transporter activity"/>
    <property type="evidence" value="ECO:0007669"/>
    <property type="project" value="TreeGrafter"/>
</dbReference>
<protein>
    <recommendedName>
        <fullName evidence="5">ADP-ribosylation factor</fullName>
    </recommendedName>
</protein>
<feature type="transmembrane region" description="Helical" evidence="2">
    <location>
        <begin position="531"/>
        <end position="552"/>
    </location>
</feature>
<comment type="subcellular location">
    <subcellularLocation>
        <location evidence="1">Cell membrane</location>
        <topology evidence="1">Multi-pass membrane protein</topology>
    </subcellularLocation>
</comment>
<reference evidence="3" key="1">
    <citation type="journal article" date="2020" name="Stud. Mycol.">
        <title>101 Dothideomycetes genomes: a test case for predicting lifestyles and emergence of pathogens.</title>
        <authorList>
            <person name="Haridas S."/>
            <person name="Albert R."/>
            <person name="Binder M."/>
            <person name="Bloem J."/>
            <person name="Labutti K."/>
            <person name="Salamov A."/>
            <person name="Andreopoulos B."/>
            <person name="Baker S."/>
            <person name="Barry K."/>
            <person name="Bills G."/>
            <person name="Bluhm B."/>
            <person name="Cannon C."/>
            <person name="Castanera R."/>
            <person name="Culley D."/>
            <person name="Daum C."/>
            <person name="Ezra D."/>
            <person name="Gonzalez J."/>
            <person name="Henrissat B."/>
            <person name="Kuo A."/>
            <person name="Liang C."/>
            <person name="Lipzen A."/>
            <person name="Lutzoni F."/>
            <person name="Magnuson J."/>
            <person name="Mondo S."/>
            <person name="Nolan M."/>
            <person name="Ohm R."/>
            <person name="Pangilinan J."/>
            <person name="Park H.-J."/>
            <person name="Ramirez L."/>
            <person name="Alfaro M."/>
            <person name="Sun H."/>
            <person name="Tritt A."/>
            <person name="Yoshinaga Y."/>
            <person name="Zwiers L.-H."/>
            <person name="Turgeon B."/>
            <person name="Goodwin S."/>
            <person name="Spatafora J."/>
            <person name="Crous P."/>
            <person name="Grigoriev I."/>
        </authorList>
    </citation>
    <scope>NUCLEOTIDE SEQUENCE</scope>
    <source>
        <strain evidence="3">CBS 115976</strain>
    </source>
</reference>
<dbReference type="EMBL" id="MU004237">
    <property type="protein sequence ID" value="KAF2667478.1"/>
    <property type="molecule type" value="Genomic_DNA"/>
</dbReference>
<evidence type="ECO:0000313" key="3">
    <source>
        <dbReference type="EMBL" id="KAF2667478.1"/>
    </source>
</evidence>
<dbReference type="GO" id="GO:0005886">
    <property type="term" value="C:plasma membrane"/>
    <property type="evidence" value="ECO:0007669"/>
    <property type="project" value="UniProtKB-SubCell"/>
</dbReference>
<evidence type="ECO:0008006" key="5">
    <source>
        <dbReference type="Google" id="ProtNLM"/>
    </source>
</evidence>
<feature type="transmembrane region" description="Helical" evidence="2">
    <location>
        <begin position="499"/>
        <end position="519"/>
    </location>
</feature>
<dbReference type="GO" id="GO:0015087">
    <property type="term" value="F:cobalt ion transmembrane transporter activity"/>
    <property type="evidence" value="ECO:0007669"/>
    <property type="project" value="TreeGrafter"/>
</dbReference>
<dbReference type="GO" id="GO:0000287">
    <property type="term" value="F:magnesium ion binding"/>
    <property type="evidence" value="ECO:0007669"/>
    <property type="project" value="TreeGrafter"/>
</dbReference>
<dbReference type="OrthoDB" id="5430812at2759"/>
<dbReference type="GO" id="GO:0050897">
    <property type="term" value="F:cobalt ion binding"/>
    <property type="evidence" value="ECO:0007669"/>
    <property type="project" value="TreeGrafter"/>
</dbReference>
<dbReference type="Proteomes" id="UP000799302">
    <property type="component" value="Unassembled WGS sequence"/>
</dbReference>
<proteinExistence type="predicted"/>
<dbReference type="AlphaFoldDB" id="A0A6A6U8P4"/>
<keyword evidence="2" id="KW-1133">Transmembrane helix</keyword>
<accession>A0A6A6U8P4</accession>
<dbReference type="PANTHER" id="PTHR46494:SF1">
    <property type="entry name" value="CORA FAMILY METAL ION TRANSPORTER (EUROFUNG)"/>
    <property type="match status" value="1"/>
</dbReference>